<proteinExistence type="inferred from homology"/>
<dbReference type="PANTHER" id="PTHR43477:SF1">
    <property type="entry name" value="DIHYDROANTICAPSIN 7-DEHYDROGENASE"/>
    <property type="match status" value="1"/>
</dbReference>
<dbReference type="RefSeq" id="WP_086999927.1">
    <property type="nucleotide sequence ID" value="NZ_FUHW01000038.1"/>
</dbReference>
<dbReference type="InterPro" id="IPR036291">
    <property type="entry name" value="NAD(P)-bd_dom_sf"/>
</dbReference>
<dbReference type="Gene3D" id="3.40.50.720">
    <property type="entry name" value="NAD(P)-binding Rossmann-like Domain"/>
    <property type="match status" value="1"/>
</dbReference>
<name>A0A1R4GPP1_9MICC</name>
<dbReference type="Proteomes" id="UP000195913">
    <property type="component" value="Unassembled WGS sequence"/>
</dbReference>
<evidence type="ECO:0000313" key="4">
    <source>
        <dbReference type="Proteomes" id="UP000195913"/>
    </source>
</evidence>
<dbReference type="Pfam" id="PF00106">
    <property type="entry name" value="adh_short"/>
    <property type="match status" value="1"/>
</dbReference>
<evidence type="ECO:0000313" key="3">
    <source>
        <dbReference type="EMBL" id="SJM70023.1"/>
    </source>
</evidence>
<reference evidence="3 4" key="1">
    <citation type="submission" date="2017-02" db="EMBL/GenBank/DDBJ databases">
        <authorList>
            <person name="Peterson S.W."/>
        </authorList>
    </citation>
    <scope>NUCLEOTIDE SEQUENCE [LARGE SCALE GENOMIC DNA]</scope>
    <source>
        <strain evidence="3 4">B Ar 00.02</strain>
    </source>
</reference>
<dbReference type="PANTHER" id="PTHR43477">
    <property type="entry name" value="DIHYDROANTICAPSIN 7-DEHYDROGENASE"/>
    <property type="match status" value="1"/>
</dbReference>
<dbReference type="GO" id="GO:0016491">
    <property type="term" value="F:oxidoreductase activity"/>
    <property type="evidence" value="ECO:0007669"/>
    <property type="project" value="UniProtKB-KW"/>
</dbReference>
<evidence type="ECO:0000256" key="1">
    <source>
        <dbReference type="ARBA" id="ARBA00006484"/>
    </source>
</evidence>
<sequence length="243" mass="25094">MSTPHIPTVLIAGATSSSGVAAARALHDSGARVLVVGTNAARLEERLGFASARYATDLSDYAATAALAERIHTEVGSIDGLIHLVGGWRGGKGLAGQSDEDYDFLHRNVVTTLRNTSRVFYPDIADSPVGRLAVVSSTAVQRPSASGANYISVKAAAEAWTMATAGGLRAAQSGHRQNPVPQHSAAVVLVIKAFVDAAAREQEPGKEFVGFTDVVDFGSAVAGLFDADAASLNGTRLSLVPQA</sequence>
<organism evidence="3 4">
    <name type="scientific">Arthrobacter rhombi</name>
    <dbReference type="NCBI Taxonomy" id="71253"/>
    <lineage>
        <taxon>Bacteria</taxon>
        <taxon>Bacillati</taxon>
        <taxon>Actinomycetota</taxon>
        <taxon>Actinomycetes</taxon>
        <taxon>Micrococcales</taxon>
        <taxon>Micrococcaceae</taxon>
        <taxon>Arthrobacter</taxon>
    </lineage>
</organism>
<gene>
    <name evidence="3" type="ORF">FM101_12215</name>
</gene>
<evidence type="ECO:0000256" key="2">
    <source>
        <dbReference type="ARBA" id="ARBA00023002"/>
    </source>
</evidence>
<accession>A0A1R4GPP1</accession>
<dbReference type="InterPro" id="IPR051122">
    <property type="entry name" value="SDR_DHRS6-like"/>
</dbReference>
<keyword evidence="4" id="KW-1185">Reference proteome</keyword>
<protein>
    <submittedName>
        <fullName evidence="3">Putative oxidoreductase</fullName>
    </submittedName>
</protein>
<dbReference type="CDD" id="cd05233">
    <property type="entry name" value="SDR_c"/>
    <property type="match status" value="1"/>
</dbReference>
<dbReference type="InterPro" id="IPR002347">
    <property type="entry name" value="SDR_fam"/>
</dbReference>
<dbReference type="AlphaFoldDB" id="A0A1R4GPP1"/>
<keyword evidence="2" id="KW-0560">Oxidoreductase</keyword>
<dbReference type="EMBL" id="FUHW01000038">
    <property type="protein sequence ID" value="SJM70023.1"/>
    <property type="molecule type" value="Genomic_DNA"/>
</dbReference>
<comment type="similarity">
    <text evidence="1">Belongs to the short-chain dehydrogenases/reductases (SDR) family.</text>
</comment>
<dbReference type="SUPFAM" id="SSF51735">
    <property type="entry name" value="NAD(P)-binding Rossmann-fold domains"/>
    <property type="match status" value="1"/>
</dbReference>